<evidence type="ECO:0000313" key="1">
    <source>
        <dbReference type="EMBL" id="TRB00042.1"/>
    </source>
</evidence>
<reference evidence="1 2" key="1">
    <citation type="journal article" date="2019" name="Appl. Microbiol. Biotechnol.">
        <title>Differential efficiency of wild type rhizogenic strains for rol gene transformation of plants.</title>
        <authorList>
            <person name="Desmet S."/>
            <person name="De Keyser E."/>
            <person name="Van Vaerenbergh J."/>
            <person name="Baeyen S."/>
            <person name="Van Huylenbroeck J."/>
            <person name="Geelen D."/>
            <person name="Dhooghe E."/>
        </authorList>
    </citation>
    <scope>NUCLEOTIDE SEQUENCE [LARGE SCALE GENOMIC DNA]</scope>
    <source>
        <strain evidence="1 2">MAFF210266</strain>
    </source>
</reference>
<protein>
    <submittedName>
        <fullName evidence="1">Uncharacterized protein</fullName>
    </submittedName>
</protein>
<dbReference type="Proteomes" id="UP000317023">
    <property type="component" value="Unassembled WGS sequence"/>
</dbReference>
<proteinExistence type="predicted"/>
<organism evidence="1 2">
    <name type="scientific">Agrobacterium tumefaciens</name>
    <dbReference type="NCBI Taxonomy" id="358"/>
    <lineage>
        <taxon>Bacteria</taxon>
        <taxon>Pseudomonadati</taxon>
        <taxon>Pseudomonadota</taxon>
        <taxon>Alphaproteobacteria</taxon>
        <taxon>Hyphomicrobiales</taxon>
        <taxon>Rhizobiaceae</taxon>
        <taxon>Rhizobium/Agrobacterium group</taxon>
        <taxon>Agrobacterium</taxon>
        <taxon>Agrobacterium tumefaciens complex</taxon>
    </lineage>
</organism>
<name>A0A546XH47_AGRTU</name>
<accession>A0A546XH47</accession>
<comment type="caution">
    <text evidence="1">The sequence shown here is derived from an EMBL/GenBank/DDBJ whole genome shotgun (WGS) entry which is preliminary data.</text>
</comment>
<sequence>MDASEALLRAIAFRLALLVLAVFAARTLPDNRPAIDATVTAAAAYGSLLPDEDSTALGDMVLYD</sequence>
<dbReference type="RefSeq" id="WP_142860006.1">
    <property type="nucleotide sequence ID" value="NZ_SGOE01000012.1"/>
</dbReference>
<gene>
    <name evidence="1" type="ORF">EXN61_26195</name>
</gene>
<evidence type="ECO:0000313" key="2">
    <source>
        <dbReference type="Proteomes" id="UP000317023"/>
    </source>
</evidence>
<dbReference type="AlphaFoldDB" id="A0A546XH47"/>
<dbReference type="EMBL" id="SGOE01000012">
    <property type="protein sequence ID" value="TRB00042.1"/>
    <property type="molecule type" value="Genomic_DNA"/>
</dbReference>